<dbReference type="RefSeq" id="WP_112229805.1">
    <property type="nucleotide sequence ID" value="NZ_QLZQ01000001.1"/>
</dbReference>
<dbReference type="PANTHER" id="PTHR43792:SF13">
    <property type="entry name" value="ACETYLTRANSFERASE"/>
    <property type="match status" value="1"/>
</dbReference>
<dbReference type="Gene3D" id="3.40.630.30">
    <property type="match status" value="1"/>
</dbReference>
<feature type="domain" description="N-acetyltransferase" evidence="1">
    <location>
        <begin position="9"/>
        <end position="164"/>
    </location>
</feature>
<protein>
    <submittedName>
        <fullName evidence="2">N-acetyltransferase</fullName>
    </submittedName>
</protein>
<dbReference type="InterPro" id="IPR000182">
    <property type="entry name" value="GNAT_dom"/>
</dbReference>
<dbReference type="InterPro" id="IPR051531">
    <property type="entry name" value="N-acetyltransferase"/>
</dbReference>
<keyword evidence="3" id="KW-1185">Reference proteome</keyword>
<dbReference type="Proteomes" id="UP000251869">
    <property type="component" value="Unassembled WGS sequence"/>
</dbReference>
<dbReference type="OrthoDB" id="452315at2"/>
<gene>
    <name evidence="2" type="ORF">DP119_00260</name>
</gene>
<dbReference type="Pfam" id="PF13302">
    <property type="entry name" value="Acetyltransf_3"/>
    <property type="match status" value="1"/>
</dbReference>
<dbReference type="AlphaFoldDB" id="A0A365K8M0"/>
<evidence type="ECO:0000259" key="1">
    <source>
        <dbReference type="PROSITE" id="PS51186"/>
    </source>
</evidence>
<evidence type="ECO:0000313" key="3">
    <source>
        <dbReference type="Proteomes" id="UP000251869"/>
    </source>
</evidence>
<accession>A0A365K8M0</accession>
<dbReference type="GO" id="GO:0016747">
    <property type="term" value="F:acyltransferase activity, transferring groups other than amino-acyl groups"/>
    <property type="evidence" value="ECO:0007669"/>
    <property type="project" value="InterPro"/>
</dbReference>
<comment type="caution">
    <text evidence="2">The sequence shown here is derived from an EMBL/GenBank/DDBJ whole genome shotgun (WGS) entry which is preliminary data.</text>
</comment>
<sequence>MPHLYTDRLELMTFTTEMMQAATSTREELEVATGYSVASGYPSETYKEILPYKIQRYRHFPEENEWEGLIIHKQDQCVIGDMGFRRSTDNPKEIELGYSIVPAYEGYGYATEMAEAIIEWGLNLEGVERIIASCDPNNAASARVLEKAGFTSLGEREGKIYWST</sequence>
<dbReference type="PANTHER" id="PTHR43792">
    <property type="entry name" value="GNAT FAMILY, PUTATIVE (AFU_ORTHOLOGUE AFUA_3G00765)-RELATED-RELATED"/>
    <property type="match status" value="1"/>
</dbReference>
<keyword evidence="2" id="KW-0808">Transferase</keyword>
<dbReference type="EMBL" id="QLZQ01000001">
    <property type="protein sequence ID" value="RAZ69136.1"/>
    <property type="molecule type" value="Genomic_DNA"/>
</dbReference>
<organism evidence="2 3">
    <name type="scientific">Planococcus maitriensis</name>
    <dbReference type="NCBI Taxonomy" id="221799"/>
    <lineage>
        <taxon>Bacteria</taxon>
        <taxon>Bacillati</taxon>
        <taxon>Bacillota</taxon>
        <taxon>Bacilli</taxon>
        <taxon>Bacillales</taxon>
        <taxon>Caryophanaceae</taxon>
        <taxon>Planococcus</taxon>
    </lineage>
</organism>
<dbReference type="SUPFAM" id="SSF55729">
    <property type="entry name" value="Acyl-CoA N-acyltransferases (Nat)"/>
    <property type="match status" value="1"/>
</dbReference>
<name>A0A365K8M0_9BACL</name>
<dbReference type="PROSITE" id="PS51186">
    <property type="entry name" value="GNAT"/>
    <property type="match status" value="1"/>
</dbReference>
<evidence type="ECO:0000313" key="2">
    <source>
        <dbReference type="EMBL" id="RAZ69136.1"/>
    </source>
</evidence>
<proteinExistence type="predicted"/>
<dbReference type="InterPro" id="IPR016181">
    <property type="entry name" value="Acyl_CoA_acyltransferase"/>
</dbReference>
<reference evidence="2 3" key="1">
    <citation type="submission" date="2018-06" db="EMBL/GenBank/DDBJ databases">
        <title>The draft genome sequences of strains SCU63 and S1.</title>
        <authorList>
            <person name="Gan L."/>
        </authorList>
    </citation>
    <scope>NUCLEOTIDE SEQUENCE [LARGE SCALE GENOMIC DNA]</scope>
    <source>
        <strain evidence="2 3">S1</strain>
    </source>
</reference>